<evidence type="ECO:0000313" key="1">
    <source>
        <dbReference type="EMBL" id="BBN50943.1"/>
    </source>
</evidence>
<dbReference type="AlphaFoldDB" id="A0AAI8X5K6"/>
<dbReference type="Gene3D" id="3.40.1620.10">
    <property type="entry name" value="YefM-like domain"/>
    <property type="match status" value="1"/>
</dbReference>
<accession>A0AAI8X5K6</accession>
<protein>
    <recommendedName>
        <fullName evidence="3">Antitoxin</fullName>
    </recommendedName>
</protein>
<evidence type="ECO:0008006" key="3">
    <source>
        <dbReference type="Google" id="ProtNLM"/>
    </source>
</evidence>
<dbReference type="Proteomes" id="UP000327362">
    <property type="component" value="Plasmid p1-JPH1"/>
</dbReference>
<sequence>MTGVSEPVGIRQLRQNASEIISAAEAGQAFHVTVRGKDTGVVIAKHISTPPAQRRRGVTLTQIRQAQVYRQPAPTGYEEAMLELLERGRDDAGRVGESAQ</sequence>
<reference evidence="1 2" key="1">
    <citation type="submission" date="2019-09" db="EMBL/GenBank/DDBJ databases">
        <title>Complete genome sequence of Mycobacterium avium subsp. hominissuis strain JP-H-1.</title>
        <authorList>
            <person name="Kinoshita Y."/>
            <person name="Niwa H."/>
            <person name="Uchida-Fujii E."/>
            <person name="Nukada T."/>
        </authorList>
    </citation>
    <scope>NUCLEOTIDE SEQUENCE [LARGE SCALE GENOMIC DNA]</scope>
    <source>
        <strain evidence="1 2">JP-H-1</strain>
        <plasmid evidence="1 2">p1-JPH1</plasmid>
    </source>
</reference>
<geneLocation type="plasmid" evidence="1 2">
    <name>p1-JPH1</name>
</geneLocation>
<dbReference type="EMBL" id="AP020327">
    <property type="protein sequence ID" value="BBN50943.1"/>
    <property type="molecule type" value="Genomic_DNA"/>
</dbReference>
<proteinExistence type="predicted"/>
<name>A0AAI8X5K6_MYCAV</name>
<gene>
    <name evidence="1" type="ORF">JPH1_54180</name>
</gene>
<evidence type="ECO:0000313" key="2">
    <source>
        <dbReference type="Proteomes" id="UP000327362"/>
    </source>
</evidence>
<organism evidence="1 2">
    <name type="scientific">Mycobacterium avium subsp. hominissuis</name>
    <dbReference type="NCBI Taxonomy" id="439334"/>
    <lineage>
        <taxon>Bacteria</taxon>
        <taxon>Bacillati</taxon>
        <taxon>Actinomycetota</taxon>
        <taxon>Actinomycetes</taxon>
        <taxon>Mycobacteriales</taxon>
        <taxon>Mycobacteriaceae</taxon>
        <taxon>Mycobacterium</taxon>
        <taxon>Mycobacterium avium complex (MAC)</taxon>
    </lineage>
</organism>
<keyword evidence="1" id="KW-0614">Plasmid</keyword>